<comment type="caution">
    <text evidence="4">The sequence shown here is derived from an EMBL/GenBank/DDBJ whole genome shotgun (WGS) entry which is preliminary data.</text>
</comment>
<keyword evidence="5" id="KW-1185">Reference proteome</keyword>
<feature type="region of interest" description="Disordered" evidence="3">
    <location>
        <begin position="1"/>
        <end position="24"/>
    </location>
</feature>
<evidence type="ECO:0000256" key="3">
    <source>
        <dbReference type="SAM" id="MobiDB-lite"/>
    </source>
</evidence>
<name>A0A7W3SVU0_9BACL</name>
<dbReference type="InterPro" id="IPR005754">
    <property type="entry name" value="Sortase"/>
</dbReference>
<dbReference type="Pfam" id="PF04203">
    <property type="entry name" value="Sortase"/>
    <property type="match status" value="1"/>
</dbReference>
<dbReference type="Proteomes" id="UP000567067">
    <property type="component" value="Unassembled WGS sequence"/>
</dbReference>
<organism evidence="4 5">
    <name type="scientific">Fontibacillus solani</name>
    <dbReference type="NCBI Taxonomy" id="1572857"/>
    <lineage>
        <taxon>Bacteria</taxon>
        <taxon>Bacillati</taxon>
        <taxon>Bacillota</taxon>
        <taxon>Bacilli</taxon>
        <taxon>Bacillales</taxon>
        <taxon>Paenibacillaceae</taxon>
        <taxon>Fontibacillus</taxon>
    </lineage>
</organism>
<dbReference type="AlphaFoldDB" id="A0A7W3SVU0"/>
<dbReference type="SUPFAM" id="SSF63817">
    <property type="entry name" value="Sortase"/>
    <property type="match status" value="1"/>
</dbReference>
<proteinExistence type="predicted"/>
<dbReference type="CDD" id="cd05829">
    <property type="entry name" value="Sortase_F"/>
    <property type="match status" value="1"/>
</dbReference>
<evidence type="ECO:0000313" key="4">
    <source>
        <dbReference type="EMBL" id="MBA9087191.1"/>
    </source>
</evidence>
<dbReference type="GO" id="GO:0016787">
    <property type="term" value="F:hydrolase activity"/>
    <property type="evidence" value="ECO:0007669"/>
    <property type="project" value="UniProtKB-KW"/>
</dbReference>
<accession>A0A7W3SVU0</accession>
<evidence type="ECO:0000256" key="2">
    <source>
        <dbReference type="PIRSR" id="PIRSR605754-1"/>
    </source>
</evidence>
<dbReference type="RefSeq" id="WP_182537934.1">
    <property type="nucleotide sequence ID" value="NZ_JACJIP010000027.1"/>
</dbReference>
<gene>
    <name evidence="4" type="ORF">FHR92_003673</name>
</gene>
<feature type="compositionally biased region" description="Basic and acidic residues" evidence="3">
    <location>
        <begin position="7"/>
        <end position="17"/>
    </location>
</feature>
<evidence type="ECO:0000256" key="1">
    <source>
        <dbReference type="ARBA" id="ARBA00022801"/>
    </source>
</evidence>
<feature type="active site" description="Acyl-thioester intermediate" evidence="2">
    <location>
        <position position="165"/>
    </location>
</feature>
<sequence>MQNQHSAQEKQSQEKQSQKNVLIKNDLRNNKDISPLESIRPFIPTQLIIPAIKVSAKVVPIGVLDSGQMDVPKDTEIVGFLYPGVLAGTKGNMIMDGHVDSYTGPAVFFDLKKLNPGDAVIVRNQHSDRSMTFRVESVEAFKTTEAPIERIFGQTDEHHLNLITCTGKYSRKKKEHEERLVVFTKLDGGE</sequence>
<keyword evidence="1" id="KW-0378">Hydrolase</keyword>
<dbReference type="EMBL" id="JACJIP010000027">
    <property type="protein sequence ID" value="MBA9087191.1"/>
    <property type="molecule type" value="Genomic_DNA"/>
</dbReference>
<feature type="active site" description="Proton donor/acceptor" evidence="2">
    <location>
        <position position="98"/>
    </location>
</feature>
<dbReference type="Gene3D" id="2.40.260.10">
    <property type="entry name" value="Sortase"/>
    <property type="match status" value="1"/>
</dbReference>
<reference evidence="4 5" key="1">
    <citation type="submission" date="2020-08" db="EMBL/GenBank/DDBJ databases">
        <title>Genomic Encyclopedia of Type Strains, Phase III (KMG-III): the genomes of soil and plant-associated and newly described type strains.</title>
        <authorList>
            <person name="Whitman W."/>
        </authorList>
    </citation>
    <scope>NUCLEOTIDE SEQUENCE [LARGE SCALE GENOMIC DNA]</scope>
    <source>
        <strain evidence="4 5">CECT 8693</strain>
    </source>
</reference>
<protein>
    <submittedName>
        <fullName evidence="4">LPXTG-site transpeptidase (Sortase) family protein</fullName>
    </submittedName>
</protein>
<evidence type="ECO:0000313" key="5">
    <source>
        <dbReference type="Proteomes" id="UP000567067"/>
    </source>
</evidence>
<dbReference type="InterPro" id="IPR042001">
    <property type="entry name" value="Sortase_F"/>
</dbReference>
<dbReference type="InterPro" id="IPR023365">
    <property type="entry name" value="Sortase_dom-sf"/>
</dbReference>